<gene>
    <name evidence="1" type="ORF">BC673_12828</name>
    <name evidence="2" type="ORF">NCTC13043_01007</name>
</gene>
<proteinExistence type="predicted"/>
<organism evidence="2 4">
    <name type="scientific">Prevotella pallens</name>
    <dbReference type="NCBI Taxonomy" id="60133"/>
    <lineage>
        <taxon>Bacteria</taxon>
        <taxon>Pseudomonadati</taxon>
        <taxon>Bacteroidota</taxon>
        <taxon>Bacteroidia</taxon>
        <taxon>Bacteroidales</taxon>
        <taxon>Prevotellaceae</taxon>
        <taxon>Prevotella</taxon>
    </lineage>
</organism>
<accession>A0A379F230</accession>
<evidence type="ECO:0000313" key="4">
    <source>
        <dbReference type="Proteomes" id="UP000254235"/>
    </source>
</evidence>
<dbReference type="EMBL" id="UGTP01000001">
    <property type="protein sequence ID" value="SUC12404.1"/>
    <property type="molecule type" value="Genomic_DNA"/>
</dbReference>
<reference evidence="1 3" key="1">
    <citation type="submission" date="2018-06" db="EMBL/GenBank/DDBJ databases">
        <title>Genomic Encyclopedia of Archaeal and Bacterial Type Strains, Phase II (KMG-II): from individual species to whole genera.</title>
        <authorList>
            <person name="Goeker M."/>
        </authorList>
    </citation>
    <scope>NUCLEOTIDE SEQUENCE [LARGE SCALE GENOMIC DNA]</scope>
    <source>
        <strain evidence="1 3">DSM 18710</strain>
    </source>
</reference>
<evidence type="ECO:0000313" key="2">
    <source>
        <dbReference type="EMBL" id="SUC12404.1"/>
    </source>
</evidence>
<reference evidence="2 4" key="2">
    <citation type="submission" date="2018-06" db="EMBL/GenBank/DDBJ databases">
        <authorList>
            <consortium name="Pathogen Informatics"/>
            <person name="Doyle S."/>
        </authorList>
    </citation>
    <scope>NUCLEOTIDE SEQUENCE [LARGE SCALE GENOMIC DNA]</scope>
    <source>
        <strain evidence="2 4">NCTC13043</strain>
    </source>
</reference>
<keyword evidence="3" id="KW-1185">Reference proteome</keyword>
<dbReference type="EMBL" id="QLTQ01000028">
    <property type="protein sequence ID" value="RAS42762.1"/>
    <property type="molecule type" value="Genomic_DNA"/>
</dbReference>
<name>A0A379F230_9BACT</name>
<dbReference type="Proteomes" id="UP000254235">
    <property type="component" value="Unassembled WGS sequence"/>
</dbReference>
<dbReference type="Proteomes" id="UP000249852">
    <property type="component" value="Unassembled WGS sequence"/>
</dbReference>
<sequence>MSRISLIIIIQIRQQSLSTVRTKVLIIFREINFFRLLFSKINILKKNDLLFAIKNIIIIELKLNYKIIFFNYIFKFYN</sequence>
<protein>
    <submittedName>
        <fullName evidence="2">Uncharacterized protein</fullName>
    </submittedName>
</protein>
<dbReference type="AlphaFoldDB" id="A0A379F230"/>
<evidence type="ECO:0000313" key="1">
    <source>
        <dbReference type="EMBL" id="RAS42762.1"/>
    </source>
</evidence>
<evidence type="ECO:0000313" key="3">
    <source>
        <dbReference type="Proteomes" id="UP000249852"/>
    </source>
</evidence>